<keyword evidence="4" id="KW-0106">Calcium</keyword>
<evidence type="ECO:0000256" key="4">
    <source>
        <dbReference type="ARBA" id="ARBA00022837"/>
    </source>
</evidence>
<evidence type="ECO:0000256" key="1">
    <source>
        <dbReference type="ARBA" id="ARBA00004613"/>
    </source>
</evidence>
<dbReference type="PANTHER" id="PTHR37467:SF1">
    <property type="entry name" value="EXPORTED CALCIUM-BINDING GLYCOPROTEIN"/>
    <property type="match status" value="1"/>
</dbReference>
<name>A0A126Q3B4_ALTMA</name>
<dbReference type="InterPro" id="IPR028974">
    <property type="entry name" value="TSP_type-3_rpt"/>
</dbReference>
<evidence type="ECO:0000256" key="2">
    <source>
        <dbReference type="ARBA" id="ARBA00022525"/>
    </source>
</evidence>
<dbReference type="GO" id="GO:0005509">
    <property type="term" value="F:calcium ion binding"/>
    <property type="evidence" value="ECO:0007669"/>
    <property type="project" value="InterPro"/>
</dbReference>
<protein>
    <submittedName>
        <fullName evidence="5">Uncharacterized protein</fullName>
    </submittedName>
</protein>
<evidence type="ECO:0000313" key="5">
    <source>
        <dbReference type="EMBL" id="AMJ99774.1"/>
    </source>
</evidence>
<dbReference type="PANTHER" id="PTHR37467">
    <property type="entry name" value="EXPORTED CALCIUM-BINDING GLYCOPROTEIN-RELATED"/>
    <property type="match status" value="1"/>
</dbReference>
<keyword evidence="3" id="KW-0732">Signal</keyword>
<dbReference type="Pfam" id="PF18884">
    <property type="entry name" value="TSP3_bac"/>
    <property type="match status" value="2"/>
</dbReference>
<organism evidence="5 6">
    <name type="scientific">Alteromonas macleodii</name>
    <name type="common">Pseudoalteromonas macleodii</name>
    <dbReference type="NCBI Taxonomy" id="28108"/>
    <lineage>
        <taxon>Bacteria</taxon>
        <taxon>Pseudomonadati</taxon>
        <taxon>Pseudomonadota</taxon>
        <taxon>Gammaproteobacteria</taxon>
        <taxon>Alteromonadales</taxon>
        <taxon>Alteromonadaceae</taxon>
        <taxon>Alteromonas/Salinimonas group</taxon>
        <taxon>Alteromonas</taxon>
    </lineage>
</organism>
<comment type="subcellular location">
    <subcellularLocation>
        <location evidence="1">Secreted</location>
    </subcellularLocation>
</comment>
<evidence type="ECO:0000313" key="6">
    <source>
        <dbReference type="Proteomes" id="UP000063991"/>
    </source>
</evidence>
<dbReference type="Proteomes" id="UP000063991">
    <property type="component" value="Chromosome"/>
</dbReference>
<sequence>MASIGFGNTDNLDSVLAASDMKVVFGAWHSTANVTTSLSGITLAFLDEAGMAIGDAEVLSPEGTNDFEWKKRTGEAVIPVGTRAVSFKIDMVEPRTSGVWVKLDEAFIYIHDLSDHDNDGLGYTEELQLGTNPGDADTDNDGISDGYEVAYGLDPTDRSDGRLDSDDDGLSNFAEFSLGTDIGSNDSDGDGIPDGEDNFPSEPKAELSGLVDIINAGDINNDGISDFISIVVDGEGDIAVGLRAGDNIFEKPEKAFTASAEYQETQVILLGDMSGNEVPDIGLFGMIEQESGDGRKTLKPRLEVIDPIDGSIAKFNWPANWVEASIVKLDDINGNGTSDIALQGRFLKGGLRPQLFAKDGATGDKIAVYGFPNLYKDPQWHQHGDVNGDGIPDIALSGQLLKNGKYQVKVVNAKVFNDRLISYNFPNKWDNLSWHKLSDINSDAVEDWGMLGIRKDDGRTQLFTKSGNEVRGTLGLFAWPEGMQNITLSTVSDMDNNGIDEISLSGFRTDVSRHQIAVKSGSDRNDQLLRITWADNYADVIYHVINDIDGNGIAEFGLMGKDTRANQYVLSIAYVDESLAHETKQVNLGNDWQKAPSVILLDDEDNDGMKELLFYGNSNSGSPKIRKVASPL</sequence>
<dbReference type="RefSeq" id="WP_061095958.1">
    <property type="nucleotide sequence ID" value="NZ_CP014323.1"/>
</dbReference>
<dbReference type="Gene3D" id="4.10.1080.10">
    <property type="entry name" value="TSP type-3 repeat"/>
    <property type="match status" value="1"/>
</dbReference>
<proteinExistence type="predicted"/>
<reference evidence="5 6" key="1">
    <citation type="submission" date="2015-12" db="EMBL/GenBank/DDBJ databases">
        <authorList>
            <person name="Shamseldin A."/>
            <person name="Moawad H."/>
            <person name="Abd El-Rahim W.M."/>
            <person name="Sadowsky M.J."/>
        </authorList>
    </citation>
    <scope>NUCLEOTIDE SEQUENCE [LARGE SCALE GENOMIC DNA]</scope>
    <source>
        <strain evidence="5 6">D7</strain>
    </source>
</reference>
<dbReference type="OrthoDB" id="9785394at2"/>
<keyword evidence="2" id="KW-0964">Secreted</keyword>
<evidence type="ECO:0000256" key="3">
    <source>
        <dbReference type="ARBA" id="ARBA00022729"/>
    </source>
</evidence>
<dbReference type="AlphaFoldDB" id="A0A126Q3B4"/>
<dbReference type="InterPro" id="IPR059100">
    <property type="entry name" value="TSP3_bac"/>
</dbReference>
<dbReference type="SUPFAM" id="SSF69318">
    <property type="entry name" value="Integrin alpha N-terminal domain"/>
    <property type="match status" value="2"/>
</dbReference>
<dbReference type="InterPro" id="IPR028994">
    <property type="entry name" value="Integrin_alpha_N"/>
</dbReference>
<gene>
    <name evidence="5" type="ORF">AVL55_17400</name>
</gene>
<dbReference type="EMBL" id="CP014323">
    <property type="protein sequence ID" value="AMJ99774.1"/>
    <property type="molecule type" value="Genomic_DNA"/>
</dbReference>
<accession>A0A126Q3B4</accession>
<dbReference type="InterPro" id="IPR053180">
    <property type="entry name" value="Ca-binding_acidic-repeat"/>
</dbReference>